<organism evidence="4 5">
    <name type="scientific">Labedaea rhizosphaerae</name>
    <dbReference type="NCBI Taxonomy" id="598644"/>
    <lineage>
        <taxon>Bacteria</taxon>
        <taxon>Bacillati</taxon>
        <taxon>Actinomycetota</taxon>
        <taxon>Actinomycetes</taxon>
        <taxon>Pseudonocardiales</taxon>
        <taxon>Pseudonocardiaceae</taxon>
        <taxon>Labedaea</taxon>
    </lineage>
</organism>
<dbReference type="SUPFAM" id="SSF55729">
    <property type="entry name" value="Acyl-CoA N-acyltransferases (Nat)"/>
    <property type="match status" value="1"/>
</dbReference>
<accession>A0A4R6RQC5</accession>
<protein>
    <submittedName>
        <fullName evidence="4">Ribosomal protein S18 acetylase RimI-like enzyme</fullName>
    </submittedName>
</protein>
<dbReference type="PROSITE" id="PS51186">
    <property type="entry name" value="GNAT"/>
    <property type="match status" value="1"/>
</dbReference>
<dbReference type="Gene3D" id="3.40.630.30">
    <property type="match status" value="1"/>
</dbReference>
<evidence type="ECO:0000313" key="5">
    <source>
        <dbReference type="Proteomes" id="UP000295444"/>
    </source>
</evidence>
<dbReference type="CDD" id="cd04301">
    <property type="entry name" value="NAT_SF"/>
    <property type="match status" value="1"/>
</dbReference>
<keyword evidence="5" id="KW-1185">Reference proteome</keyword>
<dbReference type="EMBL" id="SNXZ01000016">
    <property type="protein sequence ID" value="TDP88991.1"/>
    <property type="molecule type" value="Genomic_DNA"/>
</dbReference>
<reference evidence="4 5" key="1">
    <citation type="submission" date="2019-03" db="EMBL/GenBank/DDBJ databases">
        <title>Genomic Encyclopedia of Type Strains, Phase IV (KMG-IV): sequencing the most valuable type-strain genomes for metagenomic binning, comparative biology and taxonomic classification.</title>
        <authorList>
            <person name="Goeker M."/>
        </authorList>
    </citation>
    <scope>NUCLEOTIDE SEQUENCE [LARGE SCALE GENOMIC DNA]</scope>
    <source>
        <strain evidence="4 5">DSM 45361</strain>
    </source>
</reference>
<dbReference type="GO" id="GO:0005840">
    <property type="term" value="C:ribosome"/>
    <property type="evidence" value="ECO:0007669"/>
    <property type="project" value="UniProtKB-KW"/>
</dbReference>
<dbReference type="InterPro" id="IPR016181">
    <property type="entry name" value="Acyl_CoA_acyltransferase"/>
</dbReference>
<dbReference type="InterPro" id="IPR000182">
    <property type="entry name" value="GNAT_dom"/>
</dbReference>
<dbReference type="Proteomes" id="UP000295444">
    <property type="component" value="Unassembled WGS sequence"/>
</dbReference>
<comment type="caution">
    <text evidence="4">The sequence shown here is derived from an EMBL/GenBank/DDBJ whole genome shotgun (WGS) entry which is preliminary data.</text>
</comment>
<dbReference type="Pfam" id="PF00583">
    <property type="entry name" value="Acetyltransf_1"/>
    <property type="match status" value="1"/>
</dbReference>
<feature type="domain" description="N-acetyltransferase" evidence="3">
    <location>
        <begin position="3"/>
        <end position="172"/>
    </location>
</feature>
<sequence length="172" mass="18760">MEALIRPATEADTAGIAEVQVRTWQKAYAGLLPAEQLDGMSVERSHRNWTSRLANLAPTGALMVADLDGEIAGFVSCGPSLDEDAPPDRGQIYAIYVRAAHWRSGIGRRLNNAALESLRANGFRTATLWVLRANTRACDFYTTVGWVADGAEQSEEIHGMTADEIRYARPLG</sequence>
<dbReference type="AlphaFoldDB" id="A0A4R6RQC5"/>
<dbReference type="PANTHER" id="PTHR43877">
    <property type="entry name" value="AMINOALKYLPHOSPHONATE N-ACETYLTRANSFERASE-RELATED-RELATED"/>
    <property type="match status" value="1"/>
</dbReference>
<evidence type="ECO:0000256" key="1">
    <source>
        <dbReference type="ARBA" id="ARBA00022679"/>
    </source>
</evidence>
<dbReference type="InterPro" id="IPR050832">
    <property type="entry name" value="Bact_Acetyltransf"/>
</dbReference>
<dbReference type="PANTHER" id="PTHR43877:SF1">
    <property type="entry name" value="ACETYLTRANSFERASE"/>
    <property type="match status" value="1"/>
</dbReference>
<evidence type="ECO:0000256" key="2">
    <source>
        <dbReference type="ARBA" id="ARBA00023315"/>
    </source>
</evidence>
<name>A0A4R6RQC5_LABRH</name>
<proteinExistence type="predicted"/>
<dbReference type="GO" id="GO:0016747">
    <property type="term" value="F:acyltransferase activity, transferring groups other than amino-acyl groups"/>
    <property type="evidence" value="ECO:0007669"/>
    <property type="project" value="InterPro"/>
</dbReference>
<dbReference type="OrthoDB" id="5243635at2"/>
<keyword evidence="1" id="KW-0808">Transferase</keyword>
<evidence type="ECO:0000259" key="3">
    <source>
        <dbReference type="PROSITE" id="PS51186"/>
    </source>
</evidence>
<keyword evidence="4" id="KW-0689">Ribosomal protein</keyword>
<keyword evidence="2" id="KW-0012">Acyltransferase</keyword>
<gene>
    <name evidence="4" type="ORF">EV186_11638</name>
</gene>
<dbReference type="RefSeq" id="WP_133854493.1">
    <property type="nucleotide sequence ID" value="NZ_SNXZ01000016.1"/>
</dbReference>
<keyword evidence="4" id="KW-0687">Ribonucleoprotein</keyword>
<evidence type="ECO:0000313" key="4">
    <source>
        <dbReference type="EMBL" id="TDP88991.1"/>
    </source>
</evidence>